<proteinExistence type="predicted"/>
<gene>
    <name evidence="2" type="ORF">KHU32_09615</name>
</gene>
<protein>
    <submittedName>
        <fullName evidence="2">Uncharacterized protein</fullName>
    </submittedName>
</protein>
<evidence type="ECO:0000256" key="1">
    <source>
        <dbReference type="SAM" id="MobiDB-lite"/>
    </source>
</evidence>
<evidence type="ECO:0000313" key="3">
    <source>
        <dbReference type="Proteomes" id="UP000766336"/>
    </source>
</evidence>
<dbReference type="EMBL" id="JAHCDA010000002">
    <property type="protein sequence ID" value="MBS7811194.1"/>
    <property type="molecule type" value="Genomic_DNA"/>
</dbReference>
<organism evidence="2 3">
    <name type="scientific">Roseococcus pinisoli</name>
    <dbReference type="NCBI Taxonomy" id="2835040"/>
    <lineage>
        <taxon>Bacteria</taxon>
        <taxon>Pseudomonadati</taxon>
        <taxon>Pseudomonadota</taxon>
        <taxon>Alphaproteobacteria</taxon>
        <taxon>Acetobacterales</taxon>
        <taxon>Roseomonadaceae</taxon>
        <taxon>Roseococcus</taxon>
    </lineage>
</organism>
<accession>A0ABS5QCD7</accession>
<dbReference type="Proteomes" id="UP000766336">
    <property type="component" value="Unassembled WGS sequence"/>
</dbReference>
<feature type="region of interest" description="Disordered" evidence="1">
    <location>
        <begin position="181"/>
        <end position="204"/>
    </location>
</feature>
<evidence type="ECO:0000313" key="2">
    <source>
        <dbReference type="EMBL" id="MBS7811194.1"/>
    </source>
</evidence>
<name>A0ABS5QCD7_9PROT</name>
<sequence>MSDQAIALPSLKISQPLAEAIRDAAKGAHPEAGLNPLAPSLRPEAEKAHARLNAILAPSDPAVIVQWIAPLAALLGSKPGTPKGEELRINVQAMAMVLADLPACCWTAENQRSAGRQFQYWPSPKEITDVVLGTARPFQEERLALARLLRIEPRRGSPEERAETPEEKAAHAELNRATVQALKDAAAQREREATPSGGKLGPNTISAQQRIATYRRLGQHAVADAIARSNGLEDAASPGCRVGGV</sequence>
<keyword evidence="3" id="KW-1185">Reference proteome</keyword>
<comment type="caution">
    <text evidence="2">The sequence shown here is derived from an EMBL/GenBank/DDBJ whole genome shotgun (WGS) entry which is preliminary data.</text>
</comment>
<reference evidence="2 3" key="1">
    <citation type="submission" date="2021-05" db="EMBL/GenBank/DDBJ databases">
        <title>Roseococcus sp. XZZS9, whole genome shotgun sequencing project.</title>
        <authorList>
            <person name="Zhao G."/>
            <person name="Shen L."/>
        </authorList>
    </citation>
    <scope>NUCLEOTIDE SEQUENCE [LARGE SCALE GENOMIC DNA]</scope>
    <source>
        <strain evidence="2 3">XZZS9</strain>
    </source>
</reference>
<dbReference type="RefSeq" id="WP_213669883.1">
    <property type="nucleotide sequence ID" value="NZ_JAHCDA010000002.1"/>
</dbReference>